<protein>
    <submittedName>
        <fullName evidence="2">Uncharacterized protein</fullName>
    </submittedName>
</protein>
<keyword evidence="1" id="KW-0472">Membrane</keyword>
<accession>A0A732D6Y3</accession>
<gene>
    <name evidence="2" type="ORF">G4G51_004767</name>
</gene>
<evidence type="ECO:0000313" key="2">
    <source>
        <dbReference type="EMBL" id="HAE4980095.1"/>
    </source>
</evidence>
<reference evidence="2" key="1">
    <citation type="journal article" date="2018" name="Genome Biol.">
        <title>SKESA: strategic k-mer extension for scrupulous assemblies.</title>
        <authorList>
            <person name="Souvorov A."/>
            <person name="Agarwala R."/>
            <person name="Lipman D.J."/>
        </authorList>
    </citation>
    <scope>NUCLEOTIDE SEQUENCE</scope>
    <source>
        <strain evidence="2">10-1049</strain>
    </source>
</reference>
<reference evidence="2" key="2">
    <citation type="submission" date="2018-07" db="EMBL/GenBank/DDBJ databases">
        <authorList>
            <consortium name="NCBI Pathogen Detection Project"/>
        </authorList>
    </citation>
    <scope>NUCLEOTIDE SEQUENCE</scope>
    <source>
        <strain evidence="2">10-1049</strain>
    </source>
</reference>
<feature type="transmembrane region" description="Helical" evidence="1">
    <location>
        <begin position="45"/>
        <end position="66"/>
    </location>
</feature>
<name>A0A732D6Y3_SALDU</name>
<organism evidence="2">
    <name type="scientific">Salmonella dublin</name>
    <dbReference type="NCBI Taxonomy" id="98360"/>
    <lineage>
        <taxon>Bacteria</taxon>
        <taxon>Pseudomonadati</taxon>
        <taxon>Pseudomonadota</taxon>
        <taxon>Gammaproteobacteria</taxon>
        <taxon>Enterobacterales</taxon>
        <taxon>Enterobacteriaceae</taxon>
        <taxon>Salmonella</taxon>
    </lineage>
</organism>
<sequence>MGIIKVIKNITKMQIAMIWAALTMITLLSIPYLPVLEKSYEQNVIIQLTFFAFGVISLIGVSIFIYKNKIGDQHVRKHKRHL</sequence>
<proteinExistence type="predicted"/>
<keyword evidence="1" id="KW-1133">Transmembrane helix</keyword>
<feature type="transmembrane region" description="Helical" evidence="1">
    <location>
        <begin position="15"/>
        <end position="33"/>
    </location>
</feature>
<comment type="caution">
    <text evidence="2">The sequence shown here is derived from an EMBL/GenBank/DDBJ whole genome shotgun (WGS) entry which is preliminary data.</text>
</comment>
<keyword evidence="1" id="KW-0812">Transmembrane</keyword>
<dbReference type="AlphaFoldDB" id="A0A732D6Y3"/>
<evidence type="ECO:0000256" key="1">
    <source>
        <dbReference type="SAM" id="Phobius"/>
    </source>
</evidence>
<dbReference type="EMBL" id="DAASCL010000097">
    <property type="protein sequence ID" value="HAE4980095.1"/>
    <property type="molecule type" value="Genomic_DNA"/>
</dbReference>